<proteinExistence type="predicted"/>
<dbReference type="EMBL" id="LT607412">
    <property type="protein sequence ID" value="SCF06257.1"/>
    <property type="molecule type" value="Genomic_DNA"/>
</dbReference>
<dbReference type="Proteomes" id="UP000198243">
    <property type="component" value="Chromosome I"/>
</dbReference>
<keyword evidence="3" id="KW-1185">Reference proteome</keyword>
<accession>A0A1C4XD12</accession>
<organism evidence="2 3">
    <name type="scientific">Micromonospora coriariae</name>
    <dbReference type="NCBI Taxonomy" id="285665"/>
    <lineage>
        <taxon>Bacteria</taxon>
        <taxon>Bacillati</taxon>
        <taxon>Actinomycetota</taxon>
        <taxon>Actinomycetes</taxon>
        <taxon>Micromonosporales</taxon>
        <taxon>Micromonosporaceae</taxon>
        <taxon>Micromonospora</taxon>
    </lineage>
</organism>
<name>A0A1C4XD12_9ACTN</name>
<feature type="region of interest" description="Disordered" evidence="1">
    <location>
        <begin position="1"/>
        <end position="21"/>
    </location>
</feature>
<dbReference type="RefSeq" id="WP_089020351.1">
    <property type="nucleotide sequence ID" value="NZ_LT607412.1"/>
</dbReference>
<reference evidence="3" key="1">
    <citation type="submission" date="2016-06" db="EMBL/GenBank/DDBJ databases">
        <authorList>
            <person name="Varghese N."/>
            <person name="Submissions Spin"/>
        </authorList>
    </citation>
    <scope>NUCLEOTIDE SEQUENCE [LARGE SCALE GENOMIC DNA]</scope>
    <source>
        <strain evidence="3">DSM 44875</strain>
    </source>
</reference>
<sequence length="61" mass="6277">MTNNDSDPEPTPGEHTGTTGGKIAAVTAASVVVVLLAQGWSLEECVSLAELLVLLRSLAKD</sequence>
<evidence type="ECO:0000313" key="2">
    <source>
        <dbReference type="EMBL" id="SCF06257.1"/>
    </source>
</evidence>
<evidence type="ECO:0000313" key="3">
    <source>
        <dbReference type="Proteomes" id="UP000198243"/>
    </source>
</evidence>
<dbReference type="AlphaFoldDB" id="A0A1C4XD12"/>
<evidence type="ECO:0000256" key="1">
    <source>
        <dbReference type="SAM" id="MobiDB-lite"/>
    </source>
</evidence>
<gene>
    <name evidence="2" type="ORF">GA0070607_5065</name>
</gene>
<protein>
    <submittedName>
        <fullName evidence="2">Uncharacterized protein</fullName>
    </submittedName>
</protein>